<reference evidence="2" key="1">
    <citation type="submission" date="2006-11" db="EMBL/GenBank/DDBJ databases">
        <authorList>
            <person name="Stapleton M."/>
            <person name="Carlson J."/>
            <person name="Frise E."/>
            <person name="Kapadia B."/>
            <person name="Park S."/>
            <person name="Wan K."/>
            <person name="Yu C."/>
            <person name="Celniker S."/>
        </authorList>
    </citation>
    <scope>NUCLEOTIDE SEQUENCE</scope>
</reference>
<protein>
    <submittedName>
        <fullName evidence="2">IP15828p</fullName>
    </submittedName>
</protein>
<name>A0JQ60_DROME</name>
<dbReference type="ExpressionAtlas" id="A0JQ60">
    <property type="expression patterns" value="baseline and differential"/>
</dbReference>
<feature type="region of interest" description="Disordered" evidence="1">
    <location>
        <begin position="327"/>
        <end position="360"/>
    </location>
</feature>
<dbReference type="OrthoDB" id="8196042at2759"/>
<feature type="region of interest" description="Disordered" evidence="1">
    <location>
        <begin position="214"/>
        <end position="235"/>
    </location>
</feature>
<feature type="compositionally biased region" description="Gly residues" evidence="1">
    <location>
        <begin position="225"/>
        <end position="235"/>
    </location>
</feature>
<accession>A0JQ60</accession>
<sequence>MPFIDDALLWCPDNDGRLVGGLDLGTCIADDSTANGTENLNPSIQSAGNPNNPQQSVGGEILGSVESAGNELNGAAARNVNVVVEPLCGGDSSDELFRSFSESNFEIESLLSDLATVEVKVENEENNNNVITDDDFASVAAAVVANDDLLAKENAQLSAQGLVDSVAASLADSGDAGGQQALLAFGSSSSAASAIAAAAAALCGDLINNNNNNSNSNNNSNVNGNHGGGGGGASSGGGVAGDCATKLEYALMGGQPLAEEPRFVTSAAANPLLVEKLMSKCLNIEKRMDKLSEAAQQAHIGRHWLIDNSADWGNRKLGAISTESTCLRGTAHRRPPPPAPKCPSAPSNTINACQKQQTGN</sequence>
<feature type="region of interest" description="Disordered" evidence="1">
    <location>
        <begin position="38"/>
        <end position="57"/>
    </location>
</feature>
<dbReference type="VEuPathDB" id="VectorBase:FBgn0000567"/>
<feature type="compositionally biased region" description="Low complexity" evidence="1">
    <location>
        <begin position="214"/>
        <end position="224"/>
    </location>
</feature>
<proteinExistence type="evidence at transcript level"/>
<evidence type="ECO:0000256" key="1">
    <source>
        <dbReference type="SAM" id="MobiDB-lite"/>
    </source>
</evidence>
<gene>
    <name evidence="2" type="primary">Eip74EF</name>
</gene>
<feature type="compositionally biased region" description="Polar residues" evidence="1">
    <location>
        <begin position="348"/>
        <end position="360"/>
    </location>
</feature>
<evidence type="ECO:0000313" key="2">
    <source>
        <dbReference type="EMBL" id="ABK57087.1"/>
    </source>
</evidence>
<dbReference type="AlphaFoldDB" id="A0JQ60"/>
<organism evidence="2">
    <name type="scientific">Drosophila melanogaster</name>
    <name type="common">Fruit fly</name>
    <dbReference type="NCBI Taxonomy" id="7227"/>
    <lineage>
        <taxon>Eukaryota</taxon>
        <taxon>Metazoa</taxon>
        <taxon>Ecdysozoa</taxon>
        <taxon>Arthropoda</taxon>
        <taxon>Hexapoda</taxon>
        <taxon>Insecta</taxon>
        <taxon>Pterygota</taxon>
        <taxon>Neoptera</taxon>
        <taxon>Endopterygota</taxon>
        <taxon>Diptera</taxon>
        <taxon>Brachycera</taxon>
        <taxon>Muscomorpha</taxon>
        <taxon>Ephydroidea</taxon>
        <taxon>Drosophilidae</taxon>
        <taxon>Drosophila</taxon>
        <taxon>Sophophora</taxon>
    </lineage>
</organism>
<dbReference type="EMBL" id="BT029430">
    <property type="protein sequence ID" value="ABK57087.1"/>
    <property type="molecule type" value="mRNA"/>
</dbReference>